<evidence type="ECO:0000256" key="1">
    <source>
        <dbReference type="SAM" id="Phobius"/>
    </source>
</evidence>
<keyword evidence="1" id="KW-0812">Transmembrane</keyword>
<organism evidence="2">
    <name type="scientific">Kapraunia schneideri</name>
    <dbReference type="NCBI Taxonomy" id="717899"/>
    <lineage>
        <taxon>Eukaryota</taxon>
        <taxon>Rhodophyta</taxon>
        <taxon>Florideophyceae</taxon>
        <taxon>Rhodymeniophycidae</taxon>
        <taxon>Ceramiales</taxon>
        <taxon>Rhodomelaceae</taxon>
        <taxon>Kapraunia</taxon>
    </lineage>
</organism>
<reference evidence="2" key="1">
    <citation type="journal article" date="2017" name="J. Phycol.">
        <title>Analysis of chloroplast genomes and a supermatrix inform reclassification of the Rhodomelaceae (Rhodophyta).</title>
        <authorList>
            <person name="Diaz-Tapia P."/>
            <person name="Maggs C.A."/>
            <person name="West J.A."/>
            <person name="Verbruggen H."/>
        </authorList>
    </citation>
    <scope>NUCLEOTIDE SEQUENCE</scope>
    <source>
        <strain evidence="2">PD1720</strain>
    </source>
</reference>
<evidence type="ECO:0000313" key="2">
    <source>
        <dbReference type="EMBL" id="ARW68896.1"/>
    </source>
</evidence>
<keyword evidence="2" id="KW-0934">Plastid</keyword>
<protein>
    <submittedName>
        <fullName evidence="2">Uncharacterized protein</fullName>
    </submittedName>
</protein>
<sequence length="167" mass="20347">MNRHYYNFFLRYIRSQWILQENLFILNKKKQKENKKLSSYKVVYKSFLLQKEYINYKKFNHYKIIINKINKDTTSCFNNIIMKKLNLISHQEYFIYLRFIRKGLLHTTNINCIKKIRQDEYIYLVNQNIMIIVTIAKSFVGTFLGIKVSSYIKKKSSHLPNTKIKRL</sequence>
<keyword evidence="1" id="KW-1133">Transmembrane helix</keyword>
<dbReference type="AlphaFoldDB" id="A0A1Z1MSG3"/>
<dbReference type="RefSeq" id="YP_009399290.1">
    <property type="nucleotide sequence ID" value="NC_035296.1"/>
</dbReference>
<geneLocation type="chloroplast" evidence="2"/>
<accession>A0A1Z1MSG3</accession>
<gene>
    <name evidence="2" type="primary">ycf58</name>
</gene>
<feature type="transmembrane region" description="Helical" evidence="1">
    <location>
        <begin position="121"/>
        <end position="146"/>
    </location>
</feature>
<dbReference type="EMBL" id="MF101454">
    <property type="protein sequence ID" value="ARW68896.1"/>
    <property type="molecule type" value="Genomic_DNA"/>
</dbReference>
<name>A0A1Z1MSG3_9FLOR</name>
<keyword evidence="1" id="KW-0472">Membrane</keyword>
<proteinExistence type="predicted"/>
<keyword evidence="2" id="KW-0150">Chloroplast</keyword>
<dbReference type="GeneID" id="33361964"/>